<accession>A0A545VDC2</accession>
<proteinExistence type="predicted"/>
<organism evidence="2 3">
    <name type="scientific">Cordyceps javanica</name>
    <dbReference type="NCBI Taxonomy" id="43265"/>
    <lineage>
        <taxon>Eukaryota</taxon>
        <taxon>Fungi</taxon>
        <taxon>Dikarya</taxon>
        <taxon>Ascomycota</taxon>
        <taxon>Pezizomycotina</taxon>
        <taxon>Sordariomycetes</taxon>
        <taxon>Hypocreomycetidae</taxon>
        <taxon>Hypocreales</taxon>
        <taxon>Cordycipitaceae</taxon>
        <taxon>Cordyceps</taxon>
    </lineage>
</organism>
<protein>
    <submittedName>
        <fullName evidence="2">Basic proline-rich protein</fullName>
    </submittedName>
</protein>
<feature type="compositionally biased region" description="Low complexity" evidence="1">
    <location>
        <begin position="270"/>
        <end position="287"/>
    </location>
</feature>
<dbReference type="OrthoDB" id="5400063at2759"/>
<name>A0A545VDC2_9HYPO</name>
<feature type="compositionally biased region" description="Polar residues" evidence="1">
    <location>
        <begin position="400"/>
        <end position="409"/>
    </location>
</feature>
<dbReference type="EMBL" id="SPUK01000002">
    <property type="protein sequence ID" value="TQV99716.1"/>
    <property type="molecule type" value="Genomic_DNA"/>
</dbReference>
<feature type="compositionally biased region" description="Low complexity" evidence="1">
    <location>
        <begin position="171"/>
        <end position="185"/>
    </location>
</feature>
<feature type="region of interest" description="Disordered" evidence="1">
    <location>
        <begin position="1"/>
        <end position="341"/>
    </location>
</feature>
<comment type="caution">
    <text evidence="2">The sequence shown here is derived from an EMBL/GenBank/DDBJ whole genome shotgun (WGS) entry which is preliminary data.</text>
</comment>
<evidence type="ECO:0000313" key="3">
    <source>
        <dbReference type="Proteomes" id="UP000315783"/>
    </source>
</evidence>
<dbReference type="Proteomes" id="UP000315783">
    <property type="component" value="Unassembled WGS sequence"/>
</dbReference>
<sequence>MEPVPETERMEEFRPSPLPTLHLGTSPYDSSLDLNIIKKPVATRRSTDPTPSSYSSSYYSSYSANHSSSASWTPSPTAIPFRPRTASPLSHSHTRSLSATSIASAPSMSRTRSLPGVNGSGHILLSPQLRPASPSERSRLRTPRKSSDEAFPPMSPVRTTVLEPERRSSERSVSPSLRSSSGSSTRYRRTSSPFQNMPPPTISSYPALPTTPSSTASSPLYRGYDSYGGSLSSMPSTPTSARSRSPSISSLETIPDSPDAEEAALEAERQAQLQAAANEAAEGSDSSSDSKGRSSLDTPSRGRTMTFGPRDKRKRWSPDASRYGNQAPAHADSPAADSSSSLSIGVVVPLGTERPPSFRAARELAACPAPMLYVATITVDVTVYVTPSPTQTPPPPCPEFSSQHATTPSVEGDAAPAQTGTAAAEVVTASAPPSLTVIPEETPTSTPTPTEEASDCDESSTLSRVEAVTTAIAPQSTDCDDNTLDVLESTTPE</sequence>
<dbReference type="AlphaFoldDB" id="A0A545VDC2"/>
<feature type="compositionally biased region" description="Low complexity" evidence="1">
    <location>
        <begin position="203"/>
        <end position="221"/>
    </location>
</feature>
<feature type="compositionally biased region" description="Low complexity" evidence="1">
    <location>
        <begin position="414"/>
        <end position="424"/>
    </location>
</feature>
<feature type="compositionally biased region" description="Low complexity" evidence="1">
    <location>
        <begin position="439"/>
        <end position="451"/>
    </location>
</feature>
<dbReference type="STRING" id="43265.A0A545VDC2"/>
<feature type="compositionally biased region" description="Basic and acidic residues" evidence="1">
    <location>
        <begin position="1"/>
        <end position="14"/>
    </location>
</feature>
<evidence type="ECO:0000256" key="1">
    <source>
        <dbReference type="SAM" id="MobiDB-lite"/>
    </source>
</evidence>
<feature type="compositionally biased region" description="Polar residues" evidence="1">
    <location>
        <begin position="87"/>
        <end position="112"/>
    </location>
</feature>
<feature type="region of interest" description="Disordered" evidence="1">
    <location>
        <begin position="388"/>
        <end position="493"/>
    </location>
</feature>
<feature type="compositionally biased region" description="Low complexity" evidence="1">
    <location>
        <begin position="48"/>
        <end position="78"/>
    </location>
</feature>
<reference evidence="2 3" key="1">
    <citation type="journal article" date="2019" name="Appl. Microbiol. Biotechnol.">
        <title>Genome sequence of Isaria javanica and comparative genome analysis insights into family S53 peptidase evolution in fungal entomopathogens.</title>
        <authorList>
            <person name="Lin R."/>
            <person name="Zhang X."/>
            <person name="Xin B."/>
            <person name="Zou M."/>
            <person name="Gao Y."/>
            <person name="Qin F."/>
            <person name="Hu Q."/>
            <person name="Xie B."/>
            <person name="Cheng X."/>
        </authorList>
    </citation>
    <scope>NUCLEOTIDE SEQUENCE [LARGE SCALE GENOMIC DNA]</scope>
    <source>
        <strain evidence="2 3">IJ1G</strain>
    </source>
</reference>
<feature type="compositionally biased region" description="Low complexity" evidence="1">
    <location>
        <begin position="327"/>
        <end position="341"/>
    </location>
</feature>
<gene>
    <name evidence="2" type="ORF">IF1G_01931</name>
</gene>
<feature type="compositionally biased region" description="Low complexity" evidence="1">
    <location>
        <begin position="232"/>
        <end position="250"/>
    </location>
</feature>
<evidence type="ECO:0000313" key="2">
    <source>
        <dbReference type="EMBL" id="TQV99716.1"/>
    </source>
</evidence>
<keyword evidence="3" id="KW-1185">Reference proteome</keyword>